<dbReference type="PROSITE" id="PS00108">
    <property type="entry name" value="PROTEIN_KINASE_ST"/>
    <property type="match status" value="1"/>
</dbReference>
<feature type="region of interest" description="Disordered" evidence="8">
    <location>
        <begin position="143"/>
        <end position="165"/>
    </location>
</feature>
<dbReference type="GO" id="GO:0005524">
    <property type="term" value="F:ATP binding"/>
    <property type="evidence" value="ECO:0007669"/>
    <property type="project" value="UniProtKB-KW"/>
</dbReference>
<dbReference type="VEuPathDB" id="FungiDB:HGUI_03038"/>
<feature type="compositionally biased region" description="Polar residues" evidence="8">
    <location>
        <begin position="147"/>
        <end position="160"/>
    </location>
</feature>
<dbReference type="InterPro" id="IPR011009">
    <property type="entry name" value="Kinase-like_dom_sf"/>
</dbReference>
<organism evidence="10 11">
    <name type="scientific">Hanseniaspora guilliermondii</name>
    <dbReference type="NCBI Taxonomy" id="56406"/>
    <lineage>
        <taxon>Eukaryota</taxon>
        <taxon>Fungi</taxon>
        <taxon>Dikarya</taxon>
        <taxon>Ascomycota</taxon>
        <taxon>Saccharomycotina</taxon>
        <taxon>Saccharomycetes</taxon>
        <taxon>Saccharomycodales</taxon>
        <taxon>Saccharomycodaceae</taxon>
        <taxon>Hanseniaspora</taxon>
    </lineage>
</organism>
<evidence type="ECO:0000256" key="8">
    <source>
        <dbReference type="SAM" id="MobiDB-lite"/>
    </source>
</evidence>
<feature type="region of interest" description="Disordered" evidence="8">
    <location>
        <begin position="1"/>
        <end position="22"/>
    </location>
</feature>
<keyword evidence="4" id="KW-0808">Transferase</keyword>
<feature type="domain" description="Protein kinase" evidence="9">
    <location>
        <begin position="268"/>
        <end position="562"/>
    </location>
</feature>
<evidence type="ECO:0000256" key="5">
    <source>
        <dbReference type="ARBA" id="ARBA00022741"/>
    </source>
</evidence>
<dbReference type="GO" id="GO:0004674">
    <property type="term" value="F:protein serine/threonine kinase activity"/>
    <property type="evidence" value="ECO:0007669"/>
    <property type="project" value="UniProtKB-KW"/>
</dbReference>
<dbReference type="FunFam" id="3.30.200.20:FF:000042">
    <property type="entry name" value="Aurora kinase A"/>
    <property type="match status" value="1"/>
</dbReference>
<keyword evidence="3" id="KW-0723">Serine/threonine-protein kinase</keyword>
<evidence type="ECO:0000259" key="9">
    <source>
        <dbReference type="PROSITE" id="PS50011"/>
    </source>
</evidence>
<feature type="compositionally biased region" description="Polar residues" evidence="8">
    <location>
        <begin position="40"/>
        <end position="53"/>
    </location>
</feature>
<dbReference type="OrthoDB" id="3971650at2759"/>
<evidence type="ECO:0000256" key="3">
    <source>
        <dbReference type="ARBA" id="ARBA00022527"/>
    </source>
</evidence>
<dbReference type="SMART" id="SM00220">
    <property type="entry name" value="S_TKc"/>
    <property type="match status" value="1"/>
</dbReference>
<dbReference type="Gene3D" id="3.30.200.20">
    <property type="entry name" value="Phosphorylase Kinase, domain 1"/>
    <property type="match status" value="1"/>
</dbReference>
<dbReference type="InterPro" id="IPR008271">
    <property type="entry name" value="Ser/Thr_kinase_AS"/>
</dbReference>
<keyword evidence="7" id="KW-0067">ATP-binding</keyword>
<keyword evidence="5" id="KW-0547">Nucleotide-binding</keyword>
<name>A0A1L0FMQ0_9ASCO</name>
<evidence type="ECO:0000313" key="10">
    <source>
        <dbReference type="EMBL" id="SGZ40838.1"/>
    </source>
</evidence>
<dbReference type="SUPFAM" id="SSF56112">
    <property type="entry name" value="Protein kinase-like (PK-like)"/>
    <property type="match status" value="1"/>
</dbReference>
<keyword evidence="11" id="KW-1185">Reference proteome</keyword>
<dbReference type="CDD" id="cd05574">
    <property type="entry name" value="STKc_phototropin_like"/>
    <property type="match status" value="1"/>
</dbReference>
<feature type="region of interest" description="Disordered" evidence="8">
    <location>
        <begin position="39"/>
        <end position="91"/>
    </location>
</feature>
<dbReference type="InterPro" id="IPR000719">
    <property type="entry name" value="Prot_kinase_dom"/>
</dbReference>
<dbReference type="Proteomes" id="UP000183365">
    <property type="component" value="Unassembled WGS sequence"/>
</dbReference>
<feature type="compositionally biased region" description="Polar residues" evidence="8">
    <location>
        <begin position="1"/>
        <end position="15"/>
    </location>
</feature>
<dbReference type="EMBL" id="FQNF01000066">
    <property type="protein sequence ID" value="SGZ40838.1"/>
    <property type="molecule type" value="Genomic_DNA"/>
</dbReference>
<protein>
    <recommendedName>
        <fullName evidence="2">non-specific serine/threonine protein kinase</fullName>
        <ecNumber evidence="2">2.7.11.1</ecNumber>
    </recommendedName>
</protein>
<comment type="similarity">
    <text evidence="1">Belongs to the protein kinase superfamily. AGC Ser/Thr protein kinase family.</text>
</comment>
<proteinExistence type="inferred from homology"/>
<sequence length="698" mass="79960">MSFFTNNVDDSNPGNSTKGLSKKLKSLSMSRKFLSKKVSDSNLKYATNENTGNIADVNEMLKEPVEDLDLENVDKKDEEENHKNSSSKLKDNSTSNIFSMASFMRVFNSSNSSSDNTVPLEIQSENNDASPVLKPESPHKILKRFPSENNQSSNRSTTSPALIKGSPASFKQFNKFRSDSDASFLSFNDSSSRKNIHLNSQRKRADTFGNSFHEDTLIEENKTSEEFNSKELTDDSLFVKPQIKRSNRLRSKSFGNMFQEAQVGPKSFEKVKKLGQGDVGKVYLVRERKTDRLYALKIYDKKEMIRRKKSKRIITEQEILASVNHPFIVTLYHSFQTEDYLYLCMEYCVGGEFFRALQTRKTKNLAEEDAKFYACEVLAALEYLHMMGFIYRDLKPENILLHQSGHIMLSDFDLSISTTNNRHFSSQKQLVNLPGVNMDSEWGEGCPVDTKSSMSGFRTNSFVGTEEYLAPEVIKSDGHTVAIDWWTFGILLYEMIYGFTPFKGKSTNETFKNILKNDPEFPSSIPVSNNCKSLIKKLLIKKESKRLGNKYGADDVKKHSWFKKVNWSLLTNQEPPLIPIFNRDGSLEKIKLKSKKPNEEDLEKENQEEDNFKKSVDKEMTMFDEPVQFDDSINEDDPFKNFNSMSLTSENVKLKLNQSEPLLFNTLEENLTMGKLSYSINENRSRANSHISFFKRGI</sequence>
<evidence type="ECO:0000313" key="11">
    <source>
        <dbReference type="Proteomes" id="UP000183365"/>
    </source>
</evidence>
<evidence type="ECO:0000256" key="1">
    <source>
        <dbReference type="ARBA" id="ARBA00009903"/>
    </source>
</evidence>
<keyword evidence="6" id="KW-0418">Kinase</keyword>
<dbReference type="PANTHER" id="PTHR45637">
    <property type="entry name" value="FLIPPASE KINASE 1-RELATED"/>
    <property type="match status" value="1"/>
</dbReference>
<reference evidence="11" key="1">
    <citation type="submission" date="2016-11" db="EMBL/GenBank/DDBJ databases">
        <authorList>
            <person name="Guldener U."/>
        </authorList>
    </citation>
    <scope>NUCLEOTIDE SEQUENCE [LARGE SCALE GENOMIC DNA]</scope>
</reference>
<evidence type="ECO:0000256" key="6">
    <source>
        <dbReference type="ARBA" id="ARBA00022777"/>
    </source>
</evidence>
<dbReference type="Gene3D" id="1.10.510.10">
    <property type="entry name" value="Transferase(Phosphotransferase) domain 1"/>
    <property type="match status" value="1"/>
</dbReference>
<evidence type="ECO:0000256" key="2">
    <source>
        <dbReference type="ARBA" id="ARBA00012513"/>
    </source>
</evidence>
<feature type="compositionally biased region" description="Basic and acidic residues" evidence="8">
    <location>
        <begin position="72"/>
        <end position="91"/>
    </location>
</feature>
<gene>
    <name evidence="10" type="ORF">HGUI_03038</name>
</gene>
<evidence type="ECO:0000256" key="7">
    <source>
        <dbReference type="ARBA" id="ARBA00022840"/>
    </source>
</evidence>
<dbReference type="Pfam" id="PF00069">
    <property type="entry name" value="Pkinase"/>
    <property type="match status" value="1"/>
</dbReference>
<dbReference type="AlphaFoldDB" id="A0A1L0FMQ0"/>
<accession>A0A1L0FMQ0</accession>
<evidence type="ECO:0000256" key="4">
    <source>
        <dbReference type="ARBA" id="ARBA00022679"/>
    </source>
</evidence>
<dbReference type="PROSITE" id="PS50011">
    <property type="entry name" value="PROTEIN_KINASE_DOM"/>
    <property type="match status" value="1"/>
</dbReference>
<dbReference type="EC" id="2.7.11.1" evidence="2"/>